<keyword evidence="2" id="KW-0378">Hydrolase</keyword>
<dbReference type="Gene3D" id="3.60.21.10">
    <property type="match status" value="1"/>
</dbReference>
<evidence type="ECO:0000313" key="5">
    <source>
        <dbReference type="Proteomes" id="UP000553980"/>
    </source>
</evidence>
<dbReference type="GO" id="GO:0005737">
    <property type="term" value="C:cytoplasm"/>
    <property type="evidence" value="ECO:0007669"/>
    <property type="project" value="TreeGrafter"/>
</dbReference>
<name>A0A5C5CVQ9_9HYPH</name>
<proteinExistence type="predicted"/>
<dbReference type="Pfam" id="PF00149">
    <property type="entry name" value="Metallophos"/>
    <property type="match status" value="1"/>
</dbReference>
<dbReference type="EC" id="3.1.3.16" evidence="2"/>
<dbReference type="InterPro" id="IPR050126">
    <property type="entry name" value="Ap4A_hydrolase"/>
</dbReference>
<dbReference type="PANTHER" id="PTHR42850">
    <property type="entry name" value="METALLOPHOSPHOESTERASE"/>
    <property type="match status" value="1"/>
</dbReference>
<comment type="caution">
    <text evidence="3">The sequence shown here is derived from an EMBL/GenBank/DDBJ whole genome shotgun (WGS) entry which is preliminary data.</text>
</comment>
<dbReference type="AlphaFoldDB" id="A0A5C5CVQ9"/>
<gene>
    <name evidence="3" type="ORF">FIB18_00345</name>
    <name evidence="2" type="ORF">GGQ79_000804</name>
</gene>
<protein>
    <submittedName>
        <fullName evidence="2 3">Serine/threonine protein phosphatase</fullName>
        <ecNumber evidence="2">3.1.3.16</ecNumber>
    </submittedName>
</protein>
<dbReference type="EMBL" id="VEWK01000001">
    <property type="protein sequence ID" value="TNV15245.1"/>
    <property type="molecule type" value="Genomic_DNA"/>
</dbReference>
<feature type="domain" description="Calcineurin-like phosphoesterase" evidence="1">
    <location>
        <begin position="27"/>
        <end position="210"/>
    </location>
</feature>
<dbReference type="GO" id="GO:0008803">
    <property type="term" value="F:bis(5'-nucleosyl)-tetraphosphatase (symmetrical) activity"/>
    <property type="evidence" value="ECO:0007669"/>
    <property type="project" value="TreeGrafter"/>
</dbReference>
<dbReference type="InterPro" id="IPR004843">
    <property type="entry name" value="Calcineurin-like_PHP"/>
</dbReference>
<reference evidence="2 5" key="3">
    <citation type="submission" date="2020-08" db="EMBL/GenBank/DDBJ databases">
        <title>Genomic Encyclopedia of Type Strains, Phase IV (KMG-IV): sequencing the most valuable type-strain genomes for metagenomic binning, comparative biology and taxonomic classification.</title>
        <authorList>
            <person name="Goeker M."/>
        </authorList>
    </citation>
    <scope>NUCLEOTIDE SEQUENCE [LARGE SCALE GENOMIC DNA]</scope>
    <source>
        <strain evidence="2 5">DSM 23868</strain>
    </source>
</reference>
<dbReference type="GO" id="GO:0004722">
    <property type="term" value="F:protein serine/threonine phosphatase activity"/>
    <property type="evidence" value="ECO:0007669"/>
    <property type="project" value="UniProtKB-EC"/>
</dbReference>
<dbReference type="InterPro" id="IPR029052">
    <property type="entry name" value="Metallo-depent_PP-like"/>
</dbReference>
<dbReference type="CDD" id="cd00144">
    <property type="entry name" value="MPP_PPP_family"/>
    <property type="match status" value="1"/>
</dbReference>
<dbReference type="GO" id="GO:0110154">
    <property type="term" value="P:RNA decapping"/>
    <property type="evidence" value="ECO:0007669"/>
    <property type="project" value="TreeGrafter"/>
</dbReference>
<dbReference type="EMBL" id="JACIEX010000001">
    <property type="protein sequence ID" value="MBB4092331.1"/>
    <property type="molecule type" value="Genomic_DNA"/>
</dbReference>
<dbReference type="PANTHER" id="PTHR42850:SF4">
    <property type="entry name" value="ZINC-DEPENDENT ENDOPOLYPHOSPHATASE"/>
    <property type="match status" value="1"/>
</dbReference>
<dbReference type="RefSeq" id="WP_123218495.1">
    <property type="nucleotide sequence ID" value="NZ_VEWK01000001.1"/>
</dbReference>
<evidence type="ECO:0000259" key="1">
    <source>
        <dbReference type="Pfam" id="PF00149"/>
    </source>
</evidence>
<evidence type="ECO:0000313" key="4">
    <source>
        <dbReference type="Proteomes" id="UP000313390"/>
    </source>
</evidence>
<evidence type="ECO:0000313" key="3">
    <source>
        <dbReference type="EMBL" id="TNV15245.1"/>
    </source>
</evidence>
<dbReference type="Proteomes" id="UP000553980">
    <property type="component" value="Unassembled WGS sequence"/>
</dbReference>
<keyword evidence="5" id="KW-1185">Reference proteome</keyword>
<evidence type="ECO:0000313" key="2">
    <source>
        <dbReference type="EMBL" id="MBB4092331.1"/>
    </source>
</evidence>
<reference evidence="3 4" key="1">
    <citation type="journal article" date="2011" name="Int. J. Syst. Evol. Microbiol.">
        <title>Ochrobactrum pecoris sp. nov., isolated from farm animals.</title>
        <authorList>
            <person name="Kampfer P."/>
            <person name="Huber B."/>
            <person name="Busse H.J."/>
            <person name="Scholz H.C."/>
            <person name="Tomaso H."/>
            <person name="Hotzel H."/>
            <person name="Melzer F."/>
        </authorList>
    </citation>
    <scope>NUCLEOTIDE SEQUENCE [LARGE SCALE GENOMIC DNA]</scope>
    <source>
        <strain evidence="3 4">08RB2639</strain>
    </source>
</reference>
<sequence length="256" mass="28414">MGMAKTAEGTASMSQGNSMKSSRLTYAIGDVHGRADLLEKMLDQIQTDADQRAAEYRIVFLGDIIDRGPDSRKAMDLVSKRLDACPDSRLILGNHEEYFLRVLDCSEDSQETAHSWIKHGGYQTLDSYGLADCSNIQHLAEEFSRRFAQHLEMMRKAESIIIDGNYAFVHAGIKPGVPLAEQDEVISRWIRGDFLNYTDAHEKIIVHGHTITASRRPEIYSNRIALDTGAYATGVLSAAVITSENSPDCTDFVLVS</sequence>
<reference evidence="3" key="2">
    <citation type="submission" date="2019-06" db="EMBL/GenBank/DDBJ databases">
        <authorList>
            <person name="Hu M."/>
        </authorList>
    </citation>
    <scope>NUCLEOTIDE SEQUENCE</scope>
    <source>
        <strain evidence="3">08RB2639</strain>
    </source>
</reference>
<dbReference type="SUPFAM" id="SSF56300">
    <property type="entry name" value="Metallo-dependent phosphatases"/>
    <property type="match status" value="1"/>
</dbReference>
<organism evidence="3 4">
    <name type="scientific">Brucella pecoris</name>
    <dbReference type="NCBI Taxonomy" id="867683"/>
    <lineage>
        <taxon>Bacteria</taxon>
        <taxon>Pseudomonadati</taxon>
        <taxon>Pseudomonadota</taxon>
        <taxon>Alphaproteobacteria</taxon>
        <taxon>Hyphomicrobiales</taxon>
        <taxon>Brucellaceae</taxon>
        <taxon>Brucella/Ochrobactrum group</taxon>
        <taxon>Brucella</taxon>
    </lineage>
</organism>
<accession>A0A5C5CVQ9</accession>
<dbReference type="Proteomes" id="UP000313390">
    <property type="component" value="Unassembled WGS sequence"/>
</dbReference>